<dbReference type="NCBIfam" id="TIGR01484">
    <property type="entry name" value="HAD-SF-IIB"/>
    <property type="match status" value="1"/>
</dbReference>
<accession>A0ABT9VM00</accession>
<dbReference type="NCBIfam" id="TIGR00099">
    <property type="entry name" value="Cof-subfamily"/>
    <property type="match status" value="1"/>
</dbReference>
<organism evidence="1 2">
    <name type="scientific">Aeribacillus alveayuensis</name>
    <dbReference type="NCBI Taxonomy" id="279215"/>
    <lineage>
        <taxon>Bacteria</taxon>
        <taxon>Bacillati</taxon>
        <taxon>Bacillota</taxon>
        <taxon>Bacilli</taxon>
        <taxon>Bacillales</taxon>
        <taxon>Bacillaceae</taxon>
        <taxon>Aeribacillus</taxon>
    </lineage>
</organism>
<dbReference type="PANTHER" id="PTHR10000:SF55">
    <property type="entry name" value="5-AMINO-6-(5-PHOSPHO-D-RIBITYLAMINO)URACIL PHOSPHATASE YCSE"/>
    <property type="match status" value="1"/>
</dbReference>
<dbReference type="PANTHER" id="PTHR10000">
    <property type="entry name" value="PHOSPHOSERINE PHOSPHATASE"/>
    <property type="match status" value="1"/>
</dbReference>
<sequence length="287" mass="32444">MMQLVAIDLDGTLLSSQLTISTENLEAIREAQNQGNIVMICSGRAPENIFELLNDYNLSCPFAASNGTVVVIDGKEREIISMAKPEVLKTAQILESYQSPYKLYTNDGIWIPKSWYDNIQTSLKENEELKSRLTELEYRQLTEQPKETDSIHFFNHIQDVIDLHDLFVQKFFILQLHPQKREEMMEELKKLKGLTITTSGNDNIEVMDEKGNKGFGLNAVARHFNIPMNNTIAIGDNFNDVPMLEAAGLSVAMGNADPKVKEICDVVTKTNDEHGVAHIIRKYVLNK</sequence>
<dbReference type="InterPro" id="IPR023214">
    <property type="entry name" value="HAD_sf"/>
</dbReference>
<gene>
    <name evidence="1" type="ORF">J2S06_001060</name>
</gene>
<dbReference type="PROSITE" id="PS01229">
    <property type="entry name" value="COF_2"/>
    <property type="match status" value="1"/>
</dbReference>
<dbReference type="CDD" id="cd07516">
    <property type="entry name" value="HAD_Pase"/>
    <property type="match status" value="1"/>
</dbReference>
<proteinExistence type="predicted"/>
<keyword evidence="2" id="KW-1185">Reference proteome</keyword>
<evidence type="ECO:0000313" key="1">
    <source>
        <dbReference type="EMBL" id="MDQ0161986.1"/>
    </source>
</evidence>
<dbReference type="EMBL" id="JAUSTR010000002">
    <property type="protein sequence ID" value="MDQ0161986.1"/>
    <property type="molecule type" value="Genomic_DNA"/>
</dbReference>
<dbReference type="Pfam" id="PF08282">
    <property type="entry name" value="Hydrolase_3"/>
    <property type="match status" value="1"/>
</dbReference>
<dbReference type="Gene3D" id="3.40.50.1000">
    <property type="entry name" value="HAD superfamily/HAD-like"/>
    <property type="match status" value="1"/>
</dbReference>
<protein>
    <submittedName>
        <fullName evidence="1">Cof subfamily protein (Haloacid dehalogenase superfamily)</fullName>
    </submittedName>
</protein>
<dbReference type="SFLD" id="SFLDG01140">
    <property type="entry name" value="C2.B:_Phosphomannomutase_and_P"/>
    <property type="match status" value="1"/>
</dbReference>
<evidence type="ECO:0000313" key="2">
    <source>
        <dbReference type="Proteomes" id="UP001225646"/>
    </source>
</evidence>
<comment type="caution">
    <text evidence="1">The sequence shown here is derived from an EMBL/GenBank/DDBJ whole genome shotgun (WGS) entry which is preliminary data.</text>
</comment>
<name>A0ABT9VM00_9BACI</name>
<dbReference type="InterPro" id="IPR036412">
    <property type="entry name" value="HAD-like_sf"/>
</dbReference>
<dbReference type="InterPro" id="IPR006379">
    <property type="entry name" value="HAD-SF_hydro_IIB"/>
</dbReference>
<dbReference type="Proteomes" id="UP001225646">
    <property type="component" value="Unassembled WGS sequence"/>
</dbReference>
<reference evidence="1 2" key="1">
    <citation type="submission" date="2023-07" db="EMBL/GenBank/DDBJ databases">
        <title>Genomic Encyclopedia of Type Strains, Phase IV (KMG-IV): sequencing the most valuable type-strain genomes for metagenomic binning, comparative biology and taxonomic classification.</title>
        <authorList>
            <person name="Goeker M."/>
        </authorList>
    </citation>
    <scope>NUCLEOTIDE SEQUENCE [LARGE SCALE GENOMIC DNA]</scope>
    <source>
        <strain evidence="1 2">DSM 19092</strain>
    </source>
</reference>
<dbReference type="PROSITE" id="PS01228">
    <property type="entry name" value="COF_1"/>
    <property type="match status" value="1"/>
</dbReference>
<dbReference type="InterPro" id="IPR000150">
    <property type="entry name" value="Cof"/>
</dbReference>
<dbReference type="SFLD" id="SFLDS00003">
    <property type="entry name" value="Haloacid_Dehalogenase"/>
    <property type="match status" value="1"/>
</dbReference>
<dbReference type="SUPFAM" id="SSF56784">
    <property type="entry name" value="HAD-like"/>
    <property type="match status" value="1"/>
</dbReference>
<dbReference type="Gene3D" id="3.30.1240.10">
    <property type="match status" value="1"/>
</dbReference>